<dbReference type="InterPro" id="IPR009097">
    <property type="entry name" value="Cyclic_Pdiesterase"/>
</dbReference>
<dbReference type="Gene3D" id="3.90.1140.10">
    <property type="entry name" value="Cyclic phosphodiesterase"/>
    <property type="match status" value="1"/>
</dbReference>
<dbReference type="GO" id="GO:0016874">
    <property type="term" value="F:ligase activity"/>
    <property type="evidence" value="ECO:0007669"/>
    <property type="project" value="UniProtKB-KW"/>
</dbReference>
<accession>A0A1G9YMI5</accession>
<dbReference type="Pfam" id="PF13563">
    <property type="entry name" value="2_5_RNA_ligase2"/>
    <property type="match status" value="1"/>
</dbReference>
<dbReference type="AlphaFoldDB" id="A0A1G9YMI5"/>
<name>A0A1G9YMI5_9FLAO</name>
<organism evidence="1 2">
    <name type="scientific">Kriegella aquimaris</name>
    <dbReference type="NCBI Taxonomy" id="192904"/>
    <lineage>
        <taxon>Bacteria</taxon>
        <taxon>Pseudomonadati</taxon>
        <taxon>Bacteroidota</taxon>
        <taxon>Flavobacteriia</taxon>
        <taxon>Flavobacteriales</taxon>
        <taxon>Flavobacteriaceae</taxon>
        <taxon>Kriegella</taxon>
    </lineage>
</organism>
<sequence>MNNEKMAYLVLAYPIISNSDLELIQKFRRVNDELYYDVVKPHFTIVFPVFRLSETEFIAEIKKQSNNLPSFNFSIRCSTMTKDAFSEYYHSLLVPDEGYSNIVKIHDKLYRDKLIEDLRLDIDFVPHIGIGNSMEKFKCKKMVDNWNSKDFEINGTVTHLTIVEFENNVVRTLDEIKLEI</sequence>
<proteinExistence type="predicted"/>
<gene>
    <name evidence="1" type="ORF">SAMN04488514_12435</name>
</gene>
<dbReference type="Proteomes" id="UP000199440">
    <property type="component" value="Unassembled WGS sequence"/>
</dbReference>
<keyword evidence="1" id="KW-0436">Ligase</keyword>
<dbReference type="EMBL" id="FNGV01000024">
    <property type="protein sequence ID" value="SDN10374.1"/>
    <property type="molecule type" value="Genomic_DNA"/>
</dbReference>
<dbReference type="SUPFAM" id="SSF55144">
    <property type="entry name" value="LigT-like"/>
    <property type="match status" value="1"/>
</dbReference>
<evidence type="ECO:0000313" key="1">
    <source>
        <dbReference type="EMBL" id="SDN10374.1"/>
    </source>
</evidence>
<dbReference type="STRING" id="192904.SAMN04488514_12435"/>
<reference evidence="1 2" key="1">
    <citation type="submission" date="2016-10" db="EMBL/GenBank/DDBJ databases">
        <authorList>
            <person name="de Groot N.N."/>
        </authorList>
    </citation>
    <scope>NUCLEOTIDE SEQUENCE [LARGE SCALE GENOMIC DNA]</scope>
    <source>
        <strain evidence="1 2">DSM 19886</strain>
    </source>
</reference>
<protein>
    <submittedName>
        <fullName evidence="1">2'-5' RNA ligase superfamily protein</fullName>
    </submittedName>
</protein>
<keyword evidence="2" id="KW-1185">Reference proteome</keyword>
<evidence type="ECO:0000313" key="2">
    <source>
        <dbReference type="Proteomes" id="UP000199440"/>
    </source>
</evidence>
<dbReference type="RefSeq" id="WP_218129645.1">
    <property type="nucleotide sequence ID" value="NZ_FNGV01000024.1"/>
</dbReference>